<name>A0ABD3DQR3_9LAMI</name>
<evidence type="ECO:0000313" key="2">
    <source>
        <dbReference type="Proteomes" id="UP001632038"/>
    </source>
</evidence>
<accession>A0ABD3DQR3</accession>
<dbReference type="EMBL" id="JAVIJP010000013">
    <property type="protein sequence ID" value="KAL3644638.1"/>
    <property type="molecule type" value="Genomic_DNA"/>
</dbReference>
<sequence length="198" mass="21942">MIDPQIYRFNFGFITVIRSHSSPEAEYWDPLIIPNNTSGGCRVVLERSVGVKFQSVSIRLLPANPVTGSLVHLFDCIHRYSFLNQPPDKSSLIMREIGVPYEITPKQGVFHEGSLSDSDHGGVTRFKDFTTPILSPKIDVTPSNQPFGARSESIHMGIQAFPECRRGGVYKELSLSAVIKIASSSSAFKDRGSQISER</sequence>
<proteinExistence type="predicted"/>
<dbReference type="Proteomes" id="UP001632038">
    <property type="component" value="Unassembled WGS sequence"/>
</dbReference>
<keyword evidence="2" id="KW-1185">Reference proteome</keyword>
<evidence type="ECO:0000313" key="1">
    <source>
        <dbReference type="EMBL" id="KAL3644638.1"/>
    </source>
</evidence>
<comment type="caution">
    <text evidence="1">The sequence shown here is derived from an EMBL/GenBank/DDBJ whole genome shotgun (WGS) entry which is preliminary data.</text>
</comment>
<dbReference type="AlphaFoldDB" id="A0ABD3DQR3"/>
<reference evidence="2" key="1">
    <citation type="journal article" date="2024" name="IScience">
        <title>Strigolactones Initiate the Formation of Haustorium-like Structures in Castilleja.</title>
        <authorList>
            <person name="Buerger M."/>
            <person name="Peterson D."/>
            <person name="Chory J."/>
        </authorList>
    </citation>
    <scope>NUCLEOTIDE SEQUENCE [LARGE SCALE GENOMIC DNA]</scope>
</reference>
<organism evidence="1 2">
    <name type="scientific">Castilleja foliolosa</name>
    <dbReference type="NCBI Taxonomy" id="1961234"/>
    <lineage>
        <taxon>Eukaryota</taxon>
        <taxon>Viridiplantae</taxon>
        <taxon>Streptophyta</taxon>
        <taxon>Embryophyta</taxon>
        <taxon>Tracheophyta</taxon>
        <taxon>Spermatophyta</taxon>
        <taxon>Magnoliopsida</taxon>
        <taxon>eudicotyledons</taxon>
        <taxon>Gunneridae</taxon>
        <taxon>Pentapetalae</taxon>
        <taxon>asterids</taxon>
        <taxon>lamiids</taxon>
        <taxon>Lamiales</taxon>
        <taxon>Orobanchaceae</taxon>
        <taxon>Pedicularideae</taxon>
        <taxon>Castillejinae</taxon>
        <taxon>Castilleja</taxon>
    </lineage>
</organism>
<gene>
    <name evidence="1" type="ORF">CASFOL_009818</name>
</gene>
<protein>
    <submittedName>
        <fullName evidence="1">Uncharacterized protein</fullName>
    </submittedName>
</protein>